<feature type="compositionally biased region" description="Basic and acidic residues" evidence="1">
    <location>
        <begin position="115"/>
        <end position="124"/>
    </location>
</feature>
<evidence type="ECO:0000313" key="3">
    <source>
        <dbReference type="EnsemblMetazoa" id="HelroP158916"/>
    </source>
</evidence>
<sequence length="213" mass="25353">MGRYHAKNDFYKTAARRTDDVAARRTENVGARSTNSYGVRRRENVEARNTENYEDRKRDNYVARRRDNYVARRKENEAARRSDYFEFNGGDKRLKRKRSYEKNKQSSYERQTKRRKEEDIKTTKMNEEAKIKKKETDKQLEDGEIEDETNYDNAISLIPLRCYYDLDVSEDGEVFEDEILDAKPLKKTTIDDIVNEVRAEIQAETDQLFEGLF</sequence>
<evidence type="ECO:0000313" key="4">
    <source>
        <dbReference type="Proteomes" id="UP000015101"/>
    </source>
</evidence>
<dbReference type="EnsemblMetazoa" id="HelroT158916">
    <property type="protein sequence ID" value="HelroP158916"/>
    <property type="gene ID" value="HelroG158916"/>
</dbReference>
<proteinExistence type="predicted"/>
<dbReference type="HOGENOM" id="CLU_1295614_0_0_1"/>
<organism evidence="3 4">
    <name type="scientific">Helobdella robusta</name>
    <name type="common">Californian leech</name>
    <dbReference type="NCBI Taxonomy" id="6412"/>
    <lineage>
        <taxon>Eukaryota</taxon>
        <taxon>Metazoa</taxon>
        <taxon>Spiralia</taxon>
        <taxon>Lophotrochozoa</taxon>
        <taxon>Annelida</taxon>
        <taxon>Clitellata</taxon>
        <taxon>Hirudinea</taxon>
        <taxon>Rhynchobdellida</taxon>
        <taxon>Glossiphoniidae</taxon>
        <taxon>Helobdella</taxon>
    </lineage>
</organism>
<reference evidence="2 4" key="2">
    <citation type="journal article" date="2013" name="Nature">
        <title>Insights into bilaterian evolution from three spiralian genomes.</title>
        <authorList>
            <person name="Simakov O."/>
            <person name="Marletaz F."/>
            <person name="Cho S.J."/>
            <person name="Edsinger-Gonzales E."/>
            <person name="Havlak P."/>
            <person name="Hellsten U."/>
            <person name="Kuo D.H."/>
            <person name="Larsson T."/>
            <person name="Lv J."/>
            <person name="Arendt D."/>
            <person name="Savage R."/>
            <person name="Osoegawa K."/>
            <person name="de Jong P."/>
            <person name="Grimwood J."/>
            <person name="Chapman J.A."/>
            <person name="Shapiro H."/>
            <person name="Aerts A."/>
            <person name="Otillar R.P."/>
            <person name="Terry A.Y."/>
            <person name="Boore J.L."/>
            <person name="Grigoriev I.V."/>
            <person name="Lindberg D.R."/>
            <person name="Seaver E.C."/>
            <person name="Weisblat D.A."/>
            <person name="Putnam N.H."/>
            <person name="Rokhsar D.S."/>
        </authorList>
    </citation>
    <scope>NUCLEOTIDE SEQUENCE</scope>
</reference>
<dbReference type="CTD" id="20198094"/>
<dbReference type="AlphaFoldDB" id="T1ENE4"/>
<dbReference type="InParanoid" id="T1ENE4"/>
<dbReference type="RefSeq" id="XP_009009117.1">
    <property type="nucleotide sequence ID" value="XM_009010869.1"/>
</dbReference>
<gene>
    <name evidence="3" type="primary">20198094</name>
    <name evidence="2" type="ORF">HELRODRAFT_158916</name>
</gene>
<evidence type="ECO:0000313" key="2">
    <source>
        <dbReference type="EMBL" id="ESO12397.1"/>
    </source>
</evidence>
<dbReference type="Proteomes" id="UP000015101">
    <property type="component" value="Unassembled WGS sequence"/>
</dbReference>
<feature type="compositionally biased region" description="Basic and acidic residues" evidence="1">
    <location>
        <begin position="40"/>
        <end position="52"/>
    </location>
</feature>
<dbReference type="EMBL" id="KB095811">
    <property type="protein sequence ID" value="ESO12397.1"/>
    <property type="molecule type" value="Genomic_DNA"/>
</dbReference>
<keyword evidence="4" id="KW-1185">Reference proteome</keyword>
<protein>
    <submittedName>
        <fullName evidence="2 3">Uncharacterized protein</fullName>
    </submittedName>
</protein>
<dbReference type="EMBL" id="AMQM01000157">
    <property type="status" value="NOT_ANNOTATED_CDS"/>
    <property type="molecule type" value="Genomic_DNA"/>
</dbReference>
<feature type="region of interest" description="Disordered" evidence="1">
    <location>
        <begin position="95"/>
        <end position="124"/>
    </location>
</feature>
<evidence type="ECO:0000256" key="1">
    <source>
        <dbReference type="SAM" id="MobiDB-lite"/>
    </source>
</evidence>
<dbReference type="GeneID" id="20198094"/>
<dbReference type="KEGG" id="hro:HELRODRAFT_158916"/>
<accession>T1ENE4</accession>
<reference evidence="4" key="1">
    <citation type="submission" date="2012-12" db="EMBL/GenBank/DDBJ databases">
        <authorList>
            <person name="Hellsten U."/>
            <person name="Grimwood J."/>
            <person name="Chapman J.A."/>
            <person name="Shapiro H."/>
            <person name="Aerts A."/>
            <person name="Otillar R.P."/>
            <person name="Terry A.Y."/>
            <person name="Boore J.L."/>
            <person name="Simakov O."/>
            <person name="Marletaz F."/>
            <person name="Cho S.-J."/>
            <person name="Edsinger-Gonzales E."/>
            <person name="Havlak P."/>
            <person name="Kuo D.-H."/>
            <person name="Larsson T."/>
            <person name="Lv J."/>
            <person name="Arendt D."/>
            <person name="Savage R."/>
            <person name="Osoegawa K."/>
            <person name="de Jong P."/>
            <person name="Lindberg D.R."/>
            <person name="Seaver E.C."/>
            <person name="Weisblat D.A."/>
            <person name="Putnam N.H."/>
            <person name="Grigoriev I.V."/>
            <person name="Rokhsar D.S."/>
        </authorList>
    </citation>
    <scope>NUCLEOTIDE SEQUENCE</scope>
</reference>
<feature type="region of interest" description="Disordered" evidence="1">
    <location>
        <begin position="19"/>
        <end position="52"/>
    </location>
</feature>
<reference evidence="3" key="3">
    <citation type="submission" date="2015-06" db="UniProtKB">
        <authorList>
            <consortium name="EnsemblMetazoa"/>
        </authorList>
    </citation>
    <scope>IDENTIFICATION</scope>
</reference>
<name>T1ENE4_HELRO</name>